<dbReference type="EMBL" id="JAAGNN010000005">
    <property type="protein sequence ID" value="KAF4089789.1"/>
    <property type="molecule type" value="Genomic_DNA"/>
</dbReference>
<dbReference type="Proteomes" id="UP000593565">
    <property type="component" value="Unassembled WGS sequence"/>
</dbReference>
<name>A0A7J6B5V1_AMEME</name>
<accession>A0A7J6B5V1</accession>
<organism evidence="1 2">
    <name type="scientific">Ameiurus melas</name>
    <name type="common">Black bullhead</name>
    <name type="synonym">Silurus melas</name>
    <dbReference type="NCBI Taxonomy" id="219545"/>
    <lineage>
        <taxon>Eukaryota</taxon>
        <taxon>Metazoa</taxon>
        <taxon>Chordata</taxon>
        <taxon>Craniata</taxon>
        <taxon>Vertebrata</taxon>
        <taxon>Euteleostomi</taxon>
        <taxon>Actinopterygii</taxon>
        <taxon>Neopterygii</taxon>
        <taxon>Teleostei</taxon>
        <taxon>Ostariophysi</taxon>
        <taxon>Siluriformes</taxon>
        <taxon>Ictaluridae</taxon>
        <taxon>Ameiurus</taxon>
    </lineage>
</organism>
<comment type="caution">
    <text evidence="1">The sequence shown here is derived from an EMBL/GenBank/DDBJ whole genome shotgun (WGS) entry which is preliminary data.</text>
</comment>
<protein>
    <submittedName>
        <fullName evidence="1">Uncharacterized protein</fullName>
    </submittedName>
</protein>
<sequence>MSEASNHTDGLGTLLEWDQPCIVPASGSETGFYDGRENILTLCEQRRKVSILSRVKAERTTLQVEA</sequence>
<dbReference type="AlphaFoldDB" id="A0A7J6B5V1"/>
<keyword evidence="2" id="KW-1185">Reference proteome</keyword>
<evidence type="ECO:0000313" key="2">
    <source>
        <dbReference type="Proteomes" id="UP000593565"/>
    </source>
</evidence>
<proteinExistence type="predicted"/>
<reference evidence="1 2" key="1">
    <citation type="submission" date="2020-02" db="EMBL/GenBank/DDBJ databases">
        <title>A chromosome-scale genome assembly of the black bullhead catfish (Ameiurus melas).</title>
        <authorList>
            <person name="Wen M."/>
            <person name="Zham M."/>
            <person name="Cabau C."/>
            <person name="Klopp C."/>
            <person name="Donnadieu C."/>
            <person name="Roques C."/>
            <person name="Bouchez O."/>
            <person name="Lampietro C."/>
            <person name="Jouanno E."/>
            <person name="Herpin A."/>
            <person name="Louis A."/>
            <person name="Berthelot C."/>
            <person name="Parey E."/>
            <person name="Roest-Crollius H."/>
            <person name="Braasch I."/>
            <person name="Postlethwait J."/>
            <person name="Robinson-Rechavi M."/>
            <person name="Echchiki A."/>
            <person name="Begum T."/>
            <person name="Montfort J."/>
            <person name="Schartl M."/>
            <person name="Bobe J."/>
            <person name="Guiguen Y."/>
        </authorList>
    </citation>
    <scope>NUCLEOTIDE SEQUENCE [LARGE SCALE GENOMIC DNA]</scope>
    <source>
        <strain evidence="1">M_S1</strain>
        <tissue evidence="1">Blood</tissue>
    </source>
</reference>
<evidence type="ECO:0000313" key="1">
    <source>
        <dbReference type="EMBL" id="KAF4089789.1"/>
    </source>
</evidence>
<gene>
    <name evidence="1" type="ORF">AMELA_G00070650</name>
</gene>